<keyword evidence="1" id="KW-0812">Transmembrane</keyword>
<protein>
    <recommendedName>
        <fullName evidence="4">Pentapeptide repeat-containing protein</fullName>
    </recommendedName>
</protein>
<evidence type="ECO:0000256" key="1">
    <source>
        <dbReference type="SAM" id="Phobius"/>
    </source>
</evidence>
<dbReference type="Gene3D" id="2.160.20.80">
    <property type="entry name" value="E3 ubiquitin-protein ligase SopA"/>
    <property type="match status" value="1"/>
</dbReference>
<accession>A0A967B8S2</accession>
<keyword evidence="1" id="KW-0472">Membrane</keyword>
<sequence>MGEDQVTITLPISGHAFGVIITVLGVALLSIFVFWATGKAKRKDWLSTLRQRLGLTGLHQVLVVFFIILWAALFVALLTGVFWVLFAIGERMSVSSEEEGQDLRWYLLTLTAVTAALGAVIALPFTLIKTALNNRQTETAEQGLITDRINKAVEGLGHAKKSVRIGALHSLYTLGRDERVFPGQVSGIMASHIRMLAKKRKTEPFPDPIPEVYEGSHSRAFSCKNHFAFLQRNDKSLSKWLEELPKPSEELQTAITLWGRLPRKEKFKTDFSDCNFTKVKFVDCDLSQINFTSTKLDGAKFHHCRFLGSSFNGTKETEKSSDDGCSFHVANGATLYQTYFRKCEFKFARAVGAVFDGAIFVDCRIKFSDFSGASFAMSEFRDCEITGTLWYLAFIKYLSKGINDILEGNLIYLADWPETWDSENVKSIRTPTDHDNAEDEWHQLYGER</sequence>
<dbReference type="InterPro" id="IPR051082">
    <property type="entry name" value="Pentapeptide-BTB/POZ_domain"/>
</dbReference>
<feature type="transmembrane region" description="Helical" evidence="1">
    <location>
        <begin position="105"/>
        <end position="128"/>
    </location>
</feature>
<dbReference type="InterPro" id="IPR001646">
    <property type="entry name" value="5peptide_repeat"/>
</dbReference>
<gene>
    <name evidence="2" type="ORF">HAT86_02800</name>
</gene>
<dbReference type="Pfam" id="PF00805">
    <property type="entry name" value="Pentapeptide"/>
    <property type="match status" value="2"/>
</dbReference>
<dbReference type="RefSeq" id="WP_167193182.1">
    <property type="nucleotide sequence ID" value="NZ_JAAORB010000003.1"/>
</dbReference>
<evidence type="ECO:0000313" key="2">
    <source>
        <dbReference type="EMBL" id="NHQ73395.1"/>
    </source>
</evidence>
<feature type="transmembrane region" description="Helical" evidence="1">
    <location>
        <begin position="57"/>
        <end position="85"/>
    </location>
</feature>
<proteinExistence type="predicted"/>
<organism evidence="2 3">
    <name type="scientific">Roseovarius gahaiensis</name>
    <dbReference type="NCBI Taxonomy" id="2716691"/>
    <lineage>
        <taxon>Bacteria</taxon>
        <taxon>Pseudomonadati</taxon>
        <taxon>Pseudomonadota</taxon>
        <taxon>Alphaproteobacteria</taxon>
        <taxon>Rhodobacterales</taxon>
        <taxon>Roseobacteraceae</taxon>
        <taxon>Roseovarius</taxon>
    </lineage>
</organism>
<comment type="caution">
    <text evidence="2">The sequence shown here is derived from an EMBL/GenBank/DDBJ whole genome shotgun (WGS) entry which is preliminary data.</text>
</comment>
<evidence type="ECO:0008006" key="4">
    <source>
        <dbReference type="Google" id="ProtNLM"/>
    </source>
</evidence>
<feature type="transmembrane region" description="Helical" evidence="1">
    <location>
        <begin position="12"/>
        <end position="36"/>
    </location>
</feature>
<name>A0A967B8S2_9RHOB</name>
<dbReference type="AlphaFoldDB" id="A0A967B8S2"/>
<keyword evidence="1" id="KW-1133">Transmembrane helix</keyword>
<reference evidence="2" key="1">
    <citation type="submission" date="2020-03" db="EMBL/GenBank/DDBJ databases">
        <title>Roseovarius gahaiensis sp. nov., isolated from Gahai Saline Lake, China.</title>
        <authorList>
            <person name="Sun X."/>
        </authorList>
    </citation>
    <scope>NUCLEOTIDE SEQUENCE</scope>
    <source>
        <strain evidence="2">GH877</strain>
    </source>
</reference>
<dbReference type="PANTHER" id="PTHR14136:SF17">
    <property type="entry name" value="BTB_POZ DOMAIN-CONTAINING PROTEIN KCTD9"/>
    <property type="match status" value="1"/>
</dbReference>
<dbReference type="SUPFAM" id="SSF141571">
    <property type="entry name" value="Pentapeptide repeat-like"/>
    <property type="match status" value="1"/>
</dbReference>
<dbReference type="Proteomes" id="UP000639775">
    <property type="component" value="Unassembled WGS sequence"/>
</dbReference>
<dbReference type="PANTHER" id="PTHR14136">
    <property type="entry name" value="BTB_POZ DOMAIN-CONTAINING PROTEIN KCTD9"/>
    <property type="match status" value="1"/>
</dbReference>
<dbReference type="EMBL" id="JAAORB010000003">
    <property type="protein sequence ID" value="NHQ73395.1"/>
    <property type="molecule type" value="Genomic_DNA"/>
</dbReference>
<evidence type="ECO:0000313" key="3">
    <source>
        <dbReference type="Proteomes" id="UP000639775"/>
    </source>
</evidence>
<keyword evidence="3" id="KW-1185">Reference proteome</keyword>